<dbReference type="InterPro" id="IPR036724">
    <property type="entry name" value="Cobalamin-bd_sf"/>
</dbReference>
<dbReference type="InterPro" id="IPR006158">
    <property type="entry name" value="Cobalamin-bd"/>
</dbReference>
<reference evidence="2 3" key="1">
    <citation type="submission" date="2016-10" db="EMBL/GenBank/DDBJ databases">
        <authorList>
            <person name="de Groot N.N."/>
        </authorList>
    </citation>
    <scope>NUCLEOTIDE SEQUENCE [LARGE SCALE GENOMIC DNA]</scope>
    <source>
        <strain evidence="2 3">NE2</strain>
    </source>
</reference>
<dbReference type="Proteomes" id="UP000198755">
    <property type="component" value="Unassembled WGS sequence"/>
</dbReference>
<dbReference type="STRING" id="1612308.SAMN05444581_11436"/>
<organism evidence="2 3">
    <name type="scientific">Methylocapsa palsarum</name>
    <dbReference type="NCBI Taxonomy" id="1612308"/>
    <lineage>
        <taxon>Bacteria</taxon>
        <taxon>Pseudomonadati</taxon>
        <taxon>Pseudomonadota</taxon>
        <taxon>Alphaproteobacteria</taxon>
        <taxon>Hyphomicrobiales</taxon>
        <taxon>Beijerinckiaceae</taxon>
        <taxon>Methylocapsa</taxon>
    </lineage>
</organism>
<evidence type="ECO:0000313" key="2">
    <source>
        <dbReference type="EMBL" id="SFK66349.1"/>
    </source>
</evidence>
<proteinExistence type="predicted"/>
<evidence type="ECO:0000259" key="1">
    <source>
        <dbReference type="PROSITE" id="PS51332"/>
    </source>
</evidence>
<sequence>MACYDPNLLTTQFDAQICGGQSQSRRIINRRQHKGSRQGSRADLEHTIETEILPRLMLAHKLRSMRSLTLPDAAEHFGARIDIEKFARLIIAKNADESDAFVDALCENGACLDAIYLDLLSPAARRLGKLWDDDLCACADVAVGLSRLHHILSRLSPSFVGEGETLGQKHRAVMSTLPGDQHTFGIVMAADFFRRAGWDVIGWPLATGDRIEETVRCDAFDLVGLSISAERQLDLAKTVIEAVRRASRNRMIVVMVGGRVFNDHPEFVRQIGADGSGEHGLQAVERAENLVAQLAHQ</sequence>
<name>A0A1I4BE87_9HYPH</name>
<dbReference type="Gene3D" id="3.40.50.280">
    <property type="entry name" value="Cobalamin-binding domain"/>
    <property type="match status" value="1"/>
</dbReference>
<protein>
    <submittedName>
        <fullName evidence="2">Methylmalonyl-CoA mutase C-terminal domain-containing protein</fullName>
    </submittedName>
</protein>
<dbReference type="Pfam" id="PF02310">
    <property type="entry name" value="B12-binding"/>
    <property type="match status" value="1"/>
</dbReference>
<keyword evidence="3" id="KW-1185">Reference proteome</keyword>
<dbReference type="GO" id="GO:0031419">
    <property type="term" value="F:cobalamin binding"/>
    <property type="evidence" value="ECO:0007669"/>
    <property type="project" value="InterPro"/>
</dbReference>
<feature type="domain" description="B12-binding" evidence="1">
    <location>
        <begin position="169"/>
        <end position="297"/>
    </location>
</feature>
<dbReference type="OrthoDB" id="5498228at2"/>
<dbReference type="GO" id="GO:0046872">
    <property type="term" value="F:metal ion binding"/>
    <property type="evidence" value="ECO:0007669"/>
    <property type="project" value="InterPro"/>
</dbReference>
<gene>
    <name evidence="2" type="ORF">SAMN05444581_11436</name>
</gene>
<evidence type="ECO:0000313" key="3">
    <source>
        <dbReference type="Proteomes" id="UP000198755"/>
    </source>
</evidence>
<accession>A0A1I4BE87</accession>
<dbReference type="PROSITE" id="PS51332">
    <property type="entry name" value="B12_BINDING"/>
    <property type="match status" value="1"/>
</dbReference>
<dbReference type="EMBL" id="FOSN01000014">
    <property type="protein sequence ID" value="SFK66349.1"/>
    <property type="molecule type" value="Genomic_DNA"/>
</dbReference>
<dbReference type="SUPFAM" id="SSF52242">
    <property type="entry name" value="Cobalamin (vitamin B12)-binding domain"/>
    <property type="match status" value="1"/>
</dbReference>
<dbReference type="AlphaFoldDB" id="A0A1I4BE87"/>